<name>A0ABX1P0P3_9RHOO</name>
<dbReference type="Gene3D" id="2.40.40.20">
    <property type="match status" value="1"/>
</dbReference>
<keyword evidence="3" id="KW-1185">Reference proteome</keyword>
<dbReference type="Pfam" id="PF01568">
    <property type="entry name" value="Molydop_binding"/>
    <property type="match status" value="1"/>
</dbReference>
<organism evidence="2 3">
    <name type="scientific">Aromatoleum bremense</name>
    <dbReference type="NCBI Taxonomy" id="76115"/>
    <lineage>
        <taxon>Bacteria</taxon>
        <taxon>Pseudomonadati</taxon>
        <taxon>Pseudomonadota</taxon>
        <taxon>Betaproteobacteria</taxon>
        <taxon>Rhodocyclales</taxon>
        <taxon>Rhodocyclaceae</taxon>
        <taxon>Aromatoleum</taxon>
    </lineage>
</organism>
<dbReference type="RefSeq" id="WP_282434809.1">
    <property type="nucleotide sequence ID" value="NZ_WTVP01000176.1"/>
</dbReference>
<protein>
    <submittedName>
        <fullName evidence="2">Molybdopterin oxidoreductase</fullName>
    </submittedName>
</protein>
<sequence length="134" mass="14308">PLWLLATKSMQYHTGGNVSIALMREVAQNVRGHTGVIINAGTAKRLGINEGDRVEIRSHIGATYGDAVLAQGVRPDTLVILGQFDHWATPFARDFGMPSLNTIAPMSLELTDATGSGSDIVRVAVRKVAAKETV</sequence>
<dbReference type="InterPro" id="IPR009010">
    <property type="entry name" value="Asp_de-COase-like_dom_sf"/>
</dbReference>
<evidence type="ECO:0000259" key="1">
    <source>
        <dbReference type="Pfam" id="PF01568"/>
    </source>
</evidence>
<comment type="caution">
    <text evidence="2">The sequence shown here is derived from an EMBL/GenBank/DDBJ whole genome shotgun (WGS) entry which is preliminary data.</text>
</comment>
<dbReference type="CDD" id="cd02778">
    <property type="entry name" value="MopB_CT_Thiosulfate-R-like"/>
    <property type="match status" value="1"/>
</dbReference>
<gene>
    <name evidence="2" type="ORF">GPA24_20700</name>
</gene>
<feature type="non-terminal residue" evidence="2">
    <location>
        <position position="1"/>
    </location>
</feature>
<reference evidence="2 3" key="1">
    <citation type="submission" date="2019-12" db="EMBL/GenBank/DDBJ databases">
        <title>Comparative genomics gives insights into the taxonomy of the Azoarcus-Aromatoleum group and reveals separate origins of nif in the plant-associated Azoarcus and non-plant-associated Aromatoleum sub-groups.</title>
        <authorList>
            <person name="Lafos M."/>
            <person name="Maluk M."/>
            <person name="Batista M."/>
            <person name="Junghare M."/>
            <person name="Carmona M."/>
            <person name="Faoro H."/>
            <person name="Cruz L.M."/>
            <person name="Battistoni F."/>
            <person name="De Souza E."/>
            <person name="Pedrosa F."/>
            <person name="Chen W.-M."/>
            <person name="Poole P.S."/>
            <person name="Dixon R.A."/>
            <person name="James E.K."/>
        </authorList>
    </citation>
    <scope>NUCLEOTIDE SEQUENCE [LARGE SCALE GENOMIC DNA]</scope>
    <source>
        <strain evidence="2 3">PbN1</strain>
    </source>
</reference>
<evidence type="ECO:0000313" key="2">
    <source>
        <dbReference type="EMBL" id="NMG17893.1"/>
    </source>
</evidence>
<feature type="domain" description="Molybdopterin dinucleotide-binding" evidence="1">
    <location>
        <begin position="27"/>
        <end position="83"/>
    </location>
</feature>
<accession>A0ABX1P0P3</accession>
<dbReference type="EMBL" id="WTVP01000176">
    <property type="protein sequence ID" value="NMG17893.1"/>
    <property type="molecule type" value="Genomic_DNA"/>
</dbReference>
<dbReference type="InterPro" id="IPR006657">
    <property type="entry name" value="MoPterin_dinucl-bd_dom"/>
</dbReference>
<dbReference type="SUPFAM" id="SSF50692">
    <property type="entry name" value="ADC-like"/>
    <property type="match status" value="1"/>
</dbReference>
<evidence type="ECO:0000313" key="3">
    <source>
        <dbReference type="Proteomes" id="UP000633943"/>
    </source>
</evidence>
<dbReference type="Proteomes" id="UP000633943">
    <property type="component" value="Unassembled WGS sequence"/>
</dbReference>
<proteinExistence type="predicted"/>